<accession>A0ABU9BDD1</accession>
<dbReference type="RefSeq" id="WP_341375563.1">
    <property type="nucleotide sequence ID" value="NZ_JBBUTF010000016.1"/>
</dbReference>
<dbReference type="PANTHER" id="PTHR38478:SF1">
    <property type="entry name" value="ZINC DEPENDENT METALLOPROTEASE DOMAIN LIPOPROTEIN"/>
    <property type="match status" value="1"/>
</dbReference>
<dbReference type="InterPro" id="IPR033413">
    <property type="entry name" value="DUF5117"/>
</dbReference>
<dbReference type="Pfam" id="PF17148">
    <property type="entry name" value="DUF5117"/>
    <property type="match status" value="1"/>
</dbReference>
<dbReference type="Pfam" id="PF17162">
    <property type="entry name" value="DUF5118"/>
    <property type="match status" value="1"/>
</dbReference>
<dbReference type="InterPro" id="IPR024079">
    <property type="entry name" value="MetalloPept_cat_dom_sf"/>
</dbReference>
<dbReference type="Pfam" id="PF16313">
    <property type="entry name" value="DUF4953"/>
    <property type="match status" value="1"/>
</dbReference>
<feature type="domain" description="EcxA zinc-binding" evidence="1">
    <location>
        <begin position="488"/>
        <end position="808"/>
    </location>
</feature>
<dbReference type="PANTHER" id="PTHR38478">
    <property type="entry name" value="PEPTIDASE M1A AND M12B"/>
    <property type="match status" value="1"/>
</dbReference>
<evidence type="ECO:0000259" key="2">
    <source>
        <dbReference type="Pfam" id="PF17148"/>
    </source>
</evidence>
<reference evidence="4 5" key="1">
    <citation type="submission" date="2024-04" db="EMBL/GenBank/DDBJ databases">
        <title>Novel species of the genus Ideonella isolated from streams.</title>
        <authorList>
            <person name="Lu H."/>
        </authorList>
    </citation>
    <scope>NUCLEOTIDE SEQUENCE [LARGE SCALE GENOMIC DNA]</scope>
    <source>
        <strain evidence="4 5">BYS139W</strain>
    </source>
</reference>
<dbReference type="EMBL" id="JBBUTF010000016">
    <property type="protein sequence ID" value="MEK8027784.1"/>
    <property type="molecule type" value="Genomic_DNA"/>
</dbReference>
<feature type="domain" description="DUF5117" evidence="2">
    <location>
        <begin position="84"/>
        <end position="273"/>
    </location>
</feature>
<evidence type="ECO:0000313" key="4">
    <source>
        <dbReference type="EMBL" id="MEK8027784.1"/>
    </source>
</evidence>
<gene>
    <name evidence="4" type="ORF">AACH11_17615</name>
</gene>
<organism evidence="4 5">
    <name type="scientific">Pseudaquabacterium rugosum</name>
    <dbReference type="NCBI Taxonomy" id="2984194"/>
    <lineage>
        <taxon>Bacteria</taxon>
        <taxon>Pseudomonadati</taxon>
        <taxon>Pseudomonadota</taxon>
        <taxon>Betaproteobacteria</taxon>
        <taxon>Burkholderiales</taxon>
        <taxon>Sphaerotilaceae</taxon>
        <taxon>Pseudaquabacterium</taxon>
    </lineage>
</organism>
<evidence type="ECO:0000313" key="5">
    <source>
        <dbReference type="Proteomes" id="UP001368500"/>
    </source>
</evidence>
<keyword evidence="5" id="KW-1185">Reference proteome</keyword>
<evidence type="ECO:0000259" key="1">
    <source>
        <dbReference type="Pfam" id="PF16313"/>
    </source>
</evidence>
<keyword evidence="4" id="KW-0482">Metalloprotease</keyword>
<keyword evidence="4" id="KW-0378">Hydrolase</keyword>
<dbReference type="GO" id="GO:0008237">
    <property type="term" value="F:metallopeptidase activity"/>
    <property type="evidence" value="ECO:0007669"/>
    <property type="project" value="UniProtKB-KW"/>
</dbReference>
<comment type="caution">
    <text evidence="4">The sequence shown here is derived from an EMBL/GenBank/DDBJ whole genome shotgun (WGS) entry which is preliminary data.</text>
</comment>
<feature type="domain" description="DUF5118" evidence="3">
    <location>
        <begin position="11"/>
        <end position="58"/>
    </location>
</feature>
<evidence type="ECO:0000259" key="3">
    <source>
        <dbReference type="Pfam" id="PF17162"/>
    </source>
</evidence>
<protein>
    <submittedName>
        <fullName evidence="4">Zinc-dependent metalloprotease</fullName>
    </submittedName>
</protein>
<proteinExistence type="predicted"/>
<dbReference type="InterPro" id="IPR033428">
    <property type="entry name" value="DUF5118"/>
</dbReference>
<keyword evidence="4" id="KW-0645">Protease</keyword>
<dbReference type="InterPro" id="IPR032534">
    <property type="entry name" value="EcxA_zinc-bd"/>
</dbReference>
<sequence length="899" mass="97242">MAAPAPAPGTPPPFAQLIKDTKKTDGFFAAWQKDDKLWLEIQPEDFDRPFFLSPKLAGGIGEAGLTGGLMAYGVPRLVMLRRLNNLVQLVALNDDQVARAGTPEARAVEAATSVSLLGAMPVASQPHPIRKSVLVEANGLFIGEMLGLGASLQRSYRQGYQLDGRNSALTQVRGKPDLLVVEANLHYYAQQIQVLLPGMPVSGPGPSTPDFVPDPRSLFLKVHYSLMRLPKDLMVRRAADPRIGHFTQSVDDYSDDLSRTPRLRYINRWRLEKQDPQAALSPPVKPITYWLDRNVPLKYRDTIRDAVLEWNKAFERIGFQDAIVVRQQEDDADFDTLDADVASIRWMSSHAPGFGAIGPTHVDPRSGEILDADIGIESLSARSWRYVRSRLLPSDAMRAAAESGLPAPDAAALALGDAAALQAQAARDQARSAAWARLMQIGAPASLAGARGAALSAIACQQADLAAEQLGYAITLAAPAGELDPDSPQAEAFVQQYLRETVMHEVGHTLGLRHNFRASAAVPDAQVVDPAFSQAQAHVGSVMDYAAINLPSPGRPAPRPFIGTLGPYDYWAIEYAYRPLAADEEATALKAIAARSAEPGLAYGTDEDNLLGLDPESLQFDLGADPLAFAQRRFAIAADAFARQARRELPPDQDYAILRRSLDYALRDAGRAAGVLLRQIGGLRTLRDFPGSGRDPMQPVPAAQQRAALDLVLRTVLHPDAFEISPALQRRLAPDYQARGEQPGRVGTEYSVAAQLRDMQAAVLDRLMGDALSARLLDNLGRLDEPARGLAPAEVAARLQSAIWPELAADPVGGRSVAIGLDRRELQRGHVARLALLVQRPALLSRADTRAAVRGQAQALAARLEAAARVAGRDATTRAHLRDCAETLRAALRAQLQRA</sequence>
<dbReference type="InterPro" id="IPR034032">
    <property type="entry name" value="Zn_MMP-like_bac"/>
</dbReference>
<dbReference type="Proteomes" id="UP001368500">
    <property type="component" value="Unassembled WGS sequence"/>
</dbReference>
<dbReference type="Gene3D" id="3.40.390.10">
    <property type="entry name" value="Collagenase (Catalytic Domain)"/>
    <property type="match status" value="1"/>
</dbReference>
<name>A0ABU9BDD1_9BURK</name>
<dbReference type="SUPFAM" id="SSF55486">
    <property type="entry name" value="Metalloproteases ('zincins'), catalytic domain"/>
    <property type="match status" value="1"/>
</dbReference>
<dbReference type="CDD" id="cd04276">
    <property type="entry name" value="ZnMc_MMP_like_2"/>
    <property type="match status" value="1"/>
</dbReference>